<dbReference type="InterPro" id="IPR011024">
    <property type="entry name" value="G_crystallin-like"/>
</dbReference>
<evidence type="ECO:0000313" key="3">
    <source>
        <dbReference type="Proteomes" id="UP001610861"/>
    </source>
</evidence>
<dbReference type="Gene3D" id="2.60.20.10">
    <property type="entry name" value="Crystallins"/>
    <property type="match status" value="1"/>
</dbReference>
<sequence length="188" mass="19645">MKRPLAALAASLLMIGAAAVTAPAATADTIDRTQSCWQELDTGKSLCVDADANLADAVYEAYGIVLSTPDGALEVSDELVDGSSSARAEVAPLASTVIGIFYEHNNYGGASYAASVTQNGCYGYAHGYTSLAPLGWDNRITSFKSYSNCKTAIFENTNYGGASYGYYVNSSNVGAAMNDRASSIRWAA</sequence>
<comment type="caution">
    <text evidence="2">The sequence shown here is derived from an EMBL/GenBank/DDBJ whole genome shotgun (WGS) entry which is preliminary data.</text>
</comment>
<proteinExistence type="predicted"/>
<keyword evidence="1" id="KW-0732">Signal</keyword>
<evidence type="ECO:0000256" key="1">
    <source>
        <dbReference type="SAM" id="SignalP"/>
    </source>
</evidence>
<dbReference type="Proteomes" id="UP001610861">
    <property type="component" value="Unassembled WGS sequence"/>
</dbReference>
<feature type="chain" id="PRO_5046952990" description="Peptidase inhibitor family I36" evidence="1">
    <location>
        <begin position="25"/>
        <end position="188"/>
    </location>
</feature>
<accession>A0ABW7QDS3</accession>
<protein>
    <recommendedName>
        <fullName evidence="4">Peptidase inhibitor family I36</fullName>
    </recommendedName>
</protein>
<gene>
    <name evidence="2" type="ORF">ACH3VR_21215</name>
</gene>
<evidence type="ECO:0008006" key="4">
    <source>
        <dbReference type="Google" id="ProtNLM"/>
    </source>
</evidence>
<dbReference type="SUPFAM" id="SSF49695">
    <property type="entry name" value="gamma-Crystallin-like"/>
    <property type="match status" value="1"/>
</dbReference>
<dbReference type="RefSeq" id="WP_397558328.1">
    <property type="nucleotide sequence ID" value="NZ_JBIQWL010000013.1"/>
</dbReference>
<evidence type="ECO:0000313" key="2">
    <source>
        <dbReference type="EMBL" id="MFH8252900.1"/>
    </source>
</evidence>
<organism evidence="2 3">
    <name type="scientific">Microbacterium alkaliflavum</name>
    <dbReference type="NCBI Taxonomy" id="3248839"/>
    <lineage>
        <taxon>Bacteria</taxon>
        <taxon>Bacillati</taxon>
        <taxon>Actinomycetota</taxon>
        <taxon>Actinomycetes</taxon>
        <taxon>Micrococcales</taxon>
        <taxon>Microbacteriaceae</taxon>
        <taxon>Microbacterium</taxon>
    </lineage>
</organism>
<name>A0ABW7QDS3_9MICO</name>
<dbReference type="EMBL" id="JBIQWL010000013">
    <property type="protein sequence ID" value="MFH8252900.1"/>
    <property type="molecule type" value="Genomic_DNA"/>
</dbReference>
<keyword evidence="3" id="KW-1185">Reference proteome</keyword>
<reference evidence="2 3" key="1">
    <citation type="submission" date="2024-09" db="EMBL/GenBank/DDBJ databases">
        <authorList>
            <person name="Pan X."/>
        </authorList>
    </citation>
    <scope>NUCLEOTIDE SEQUENCE [LARGE SCALE GENOMIC DNA]</scope>
    <source>
        <strain evidence="2 3">B2969</strain>
    </source>
</reference>
<feature type="signal peptide" evidence="1">
    <location>
        <begin position="1"/>
        <end position="24"/>
    </location>
</feature>